<dbReference type="Pfam" id="PF04101">
    <property type="entry name" value="Glyco_tran_28_C"/>
    <property type="match status" value="1"/>
</dbReference>
<accession>A0ABN2R1Y7</accession>
<dbReference type="EMBL" id="BAAAMK010000008">
    <property type="protein sequence ID" value="GAA1962249.1"/>
    <property type="molecule type" value="Genomic_DNA"/>
</dbReference>
<dbReference type="SUPFAM" id="SSF53756">
    <property type="entry name" value="UDP-Glycosyltransferase/glycogen phosphorylase"/>
    <property type="match status" value="1"/>
</dbReference>
<evidence type="ECO:0000313" key="2">
    <source>
        <dbReference type="EMBL" id="GAA1962249.1"/>
    </source>
</evidence>
<comment type="caution">
    <text evidence="2">The sequence shown here is derived from an EMBL/GenBank/DDBJ whole genome shotgun (WGS) entry which is preliminary data.</text>
</comment>
<gene>
    <name evidence="2" type="ORF">GCM10009717_31330</name>
</gene>
<proteinExistence type="predicted"/>
<organism evidence="2 3">
    <name type="scientific">Agromyces allii</name>
    <dbReference type="NCBI Taxonomy" id="393607"/>
    <lineage>
        <taxon>Bacteria</taxon>
        <taxon>Bacillati</taxon>
        <taxon>Actinomycetota</taxon>
        <taxon>Actinomycetes</taxon>
        <taxon>Micrococcales</taxon>
        <taxon>Microbacteriaceae</taxon>
        <taxon>Agromyces</taxon>
    </lineage>
</organism>
<dbReference type="InterPro" id="IPR007235">
    <property type="entry name" value="Glyco_trans_28_C"/>
</dbReference>
<protein>
    <submittedName>
        <fullName evidence="2">Glycosyltransferase</fullName>
    </submittedName>
</protein>
<name>A0ABN2R1Y7_9MICO</name>
<feature type="domain" description="Glycosyl transferase family 28 C-terminal" evidence="1">
    <location>
        <begin position="183"/>
        <end position="311"/>
    </location>
</feature>
<keyword evidence="3" id="KW-1185">Reference proteome</keyword>
<evidence type="ECO:0000259" key="1">
    <source>
        <dbReference type="Pfam" id="PF04101"/>
    </source>
</evidence>
<reference evidence="2 3" key="1">
    <citation type="journal article" date="2019" name="Int. J. Syst. Evol. Microbiol.">
        <title>The Global Catalogue of Microorganisms (GCM) 10K type strain sequencing project: providing services to taxonomists for standard genome sequencing and annotation.</title>
        <authorList>
            <consortium name="The Broad Institute Genomics Platform"/>
            <consortium name="The Broad Institute Genome Sequencing Center for Infectious Disease"/>
            <person name="Wu L."/>
            <person name="Ma J."/>
        </authorList>
    </citation>
    <scope>NUCLEOTIDE SEQUENCE [LARGE SCALE GENOMIC DNA]</scope>
    <source>
        <strain evidence="2 3">JCM 13584</strain>
    </source>
</reference>
<evidence type="ECO:0000313" key="3">
    <source>
        <dbReference type="Proteomes" id="UP001499954"/>
    </source>
</evidence>
<sequence length="327" mass="34585">MTTMLVAISGGHLAQLHMLAPRIAAGDDVVWMTDDTAQSRSLLDGQTVVHVPTRPPRDTIGVLRDTRIATRALSEHGVDRVVSSGAQIALSALIPALLRRVPFSYVESATRVTDLSTTGKVIDRIPNVRRYVQYPNRTSERWGYALSVFDGFQVEEVPSSSGAGADLSGSGVGVVAKPIERAVVTVGGNGEYGFRRLIEAAARALPAEAEVLWQTGSTDVSGLALDAKPSVPSAVLSAELERADVVIGHAGTGTALAALSAGKVPVLAARSVGHGEHVDAHQDDLAAFLAERGLAIVRPADEITLDDLVEASRWRVTRRDDLEPVSI</sequence>
<dbReference type="RefSeq" id="WP_157415266.1">
    <property type="nucleotide sequence ID" value="NZ_BAAAMK010000008.1"/>
</dbReference>
<dbReference type="Proteomes" id="UP001499954">
    <property type="component" value="Unassembled WGS sequence"/>
</dbReference>
<dbReference type="Gene3D" id="3.40.50.2000">
    <property type="entry name" value="Glycogen Phosphorylase B"/>
    <property type="match status" value="1"/>
</dbReference>